<evidence type="ECO:0000256" key="4">
    <source>
        <dbReference type="SAM" id="Phobius"/>
    </source>
</evidence>
<dbReference type="SMART" id="SM00228">
    <property type="entry name" value="PDZ"/>
    <property type="match status" value="1"/>
</dbReference>
<evidence type="ECO:0000313" key="6">
    <source>
        <dbReference type="EMBL" id="RDI68610.1"/>
    </source>
</evidence>
<feature type="transmembrane region" description="Helical" evidence="4">
    <location>
        <begin position="31"/>
        <end position="52"/>
    </location>
</feature>
<proteinExistence type="predicted"/>
<evidence type="ECO:0000313" key="7">
    <source>
        <dbReference type="Proteomes" id="UP000254869"/>
    </source>
</evidence>
<keyword evidence="7" id="KW-1185">Reference proteome</keyword>
<evidence type="ECO:0000256" key="2">
    <source>
        <dbReference type="ARBA" id="ARBA00022801"/>
    </source>
</evidence>
<evidence type="ECO:0000256" key="3">
    <source>
        <dbReference type="SAM" id="MobiDB-lite"/>
    </source>
</evidence>
<organism evidence="6 7">
    <name type="scientific">Nocardia pseudobrasiliensis</name>
    <dbReference type="NCBI Taxonomy" id="45979"/>
    <lineage>
        <taxon>Bacteria</taxon>
        <taxon>Bacillati</taxon>
        <taxon>Actinomycetota</taxon>
        <taxon>Actinomycetes</taxon>
        <taxon>Mycobacteriales</taxon>
        <taxon>Nocardiaceae</taxon>
        <taxon>Nocardia</taxon>
    </lineage>
</organism>
<dbReference type="InterPro" id="IPR009003">
    <property type="entry name" value="Peptidase_S1_PA"/>
</dbReference>
<dbReference type="PRINTS" id="PR00834">
    <property type="entry name" value="PROTEASES2C"/>
</dbReference>
<dbReference type="Gene3D" id="2.30.42.10">
    <property type="match status" value="1"/>
</dbReference>
<keyword evidence="4" id="KW-0472">Membrane</keyword>
<keyword evidence="4" id="KW-1133">Transmembrane helix</keyword>
<feature type="domain" description="PDZ" evidence="5">
    <location>
        <begin position="301"/>
        <end position="375"/>
    </location>
</feature>
<evidence type="ECO:0000256" key="1">
    <source>
        <dbReference type="ARBA" id="ARBA00022670"/>
    </source>
</evidence>
<dbReference type="SUPFAM" id="SSF50156">
    <property type="entry name" value="PDZ domain-like"/>
    <property type="match status" value="1"/>
</dbReference>
<dbReference type="InterPro" id="IPR036034">
    <property type="entry name" value="PDZ_sf"/>
</dbReference>
<accession>A0A370IDC8</accession>
<dbReference type="InterPro" id="IPR001478">
    <property type="entry name" value="PDZ"/>
</dbReference>
<dbReference type="RefSeq" id="WP_114755433.1">
    <property type="nucleotide sequence ID" value="NZ_QQBC01000001.1"/>
</dbReference>
<dbReference type="STRING" id="1210086.GCA_001613105_07809"/>
<dbReference type="Gene3D" id="2.40.10.120">
    <property type="match status" value="1"/>
</dbReference>
<dbReference type="Proteomes" id="UP000254869">
    <property type="component" value="Unassembled WGS sequence"/>
</dbReference>
<keyword evidence="1 6" id="KW-0645">Protease</keyword>
<dbReference type="Pfam" id="PF13365">
    <property type="entry name" value="Trypsin_2"/>
    <property type="match status" value="1"/>
</dbReference>
<sequence>MTVYPNQGEWPRQPSGPYGAPPPPPRAPRHGLSFTMVTVIVLALAVTVGLVASRFTSHGLAPQGPLAQTPNSAMRQIDNQSAPADLTAAVNQVLPGIVLVNTQLGLQNGEGAGTGIVLTSDGDVLTNNHVVEGATKIAVTNVGNGKTYPASVVGYDRQDDLAVIHLSGASGLATAPLGDSDKAKVGDAIVGLGNAGGTGSPTPAPGRITALNRSITASDESAGASEQLTGLIQVAANIQPGDSGGPLINAAGQVIGVDTAASQGFRMGAGGGEGFAIPIDKALPIAKQIQAKSASDRVHIGPTAFLGVTVADANGAGAVVRNVVRGGPADQMGLATGMVVTRIDDHAVYSATTLVNTMDMYHPGDTVTLTITDRTGRSQTAQTQLAQGPVG</sequence>
<dbReference type="PANTHER" id="PTHR43343:SF3">
    <property type="entry name" value="PROTEASE DO-LIKE 8, CHLOROPLASTIC"/>
    <property type="match status" value="1"/>
</dbReference>
<gene>
    <name evidence="6" type="ORF">DFR76_101145</name>
</gene>
<dbReference type="InterPro" id="IPR001940">
    <property type="entry name" value="Peptidase_S1C"/>
</dbReference>
<dbReference type="PROSITE" id="PS50106">
    <property type="entry name" value="PDZ"/>
    <property type="match status" value="1"/>
</dbReference>
<dbReference type="PANTHER" id="PTHR43343">
    <property type="entry name" value="PEPTIDASE S12"/>
    <property type="match status" value="1"/>
</dbReference>
<name>A0A370IDC8_9NOCA</name>
<protein>
    <submittedName>
        <fullName evidence="6">S1-C subfamily serine protease</fullName>
    </submittedName>
</protein>
<evidence type="ECO:0000259" key="5">
    <source>
        <dbReference type="PROSITE" id="PS50106"/>
    </source>
</evidence>
<dbReference type="InterPro" id="IPR051201">
    <property type="entry name" value="Chloro_Bact_Ser_Proteases"/>
</dbReference>
<dbReference type="Pfam" id="PF13180">
    <property type="entry name" value="PDZ_2"/>
    <property type="match status" value="1"/>
</dbReference>
<reference evidence="6 7" key="1">
    <citation type="submission" date="2018-07" db="EMBL/GenBank/DDBJ databases">
        <title>Genomic Encyclopedia of Type Strains, Phase IV (KMG-IV): sequencing the most valuable type-strain genomes for metagenomic binning, comparative biology and taxonomic classification.</title>
        <authorList>
            <person name="Goeker M."/>
        </authorList>
    </citation>
    <scope>NUCLEOTIDE SEQUENCE [LARGE SCALE GENOMIC DNA]</scope>
    <source>
        <strain evidence="6 7">DSM 44290</strain>
    </source>
</reference>
<dbReference type="AlphaFoldDB" id="A0A370IDC8"/>
<dbReference type="EMBL" id="QQBC01000001">
    <property type="protein sequence ID" value="RDI68610.1"/>
    <property type="molecule type" value="Genomic_DNA"/>
</dbReference>
<keyword evidence="4" id="KW-0812">Transmembrane</keyword>
<feature type="region of interest" description="Disordered" evidence="3">
    <location>
        <begin position="1"/>
        <end position="26"/>
    </location>
</feature>
<dbReference type="SUPFAM" id="SSF50494">
    <property type="entry name" value="Trypsin-like serine proteases"/>
    <property type="match status" value="1"/>
</dbReference>
<keyword evidence="2" id="KW-0378">Hydrolase</keyword>
<comment type="caution">
    <text evidence="6">The sequence shown here is derived from an EMBL/GenBank/DDBJ whole genome shotgun (WGS) entry which is preliminary data.</text>
</comment>
<dbReference type="GO" id="GO:0006508">
    <property type="term" value="P:proteolysis"/>
    <property type="evidence" value="ECO:0007669"/>
    <property type="project" value="UniProtKB-KW"/>
</dbReference>
<dbReference type="GO" id="GO:0004252">
    <property type="term" value="F:serine-type endopeptidase activity"/>
    <property type="evidence" value="ECO:0007669"/>
    <property type="project" value="InterPro"/>
</dbReference>